<accession>A0ABP8YYM0</accession>
<proteinExistence type="inferred from homology"/>
<dbReference type="Gene3D" id="3.30.300.30">
    <property type="match status" value="1"/>
</dbReference>
<evidence type="ECO:0008006" key="8">
    <source>
        <dbReference type="Google" id="ProtNLM"/>
    </source>
</evidence>
<protein>
    <recommendedName>
        <fullName evidence="8">Cyclohexanecarboxylate-CoA ligase</fullName>
    </recommendedName>
</protein>
<evidence type="ECO:0000256" key="1">
    <source>
        <dbReference type="ARBA" id="ARBA00006432"/>
    </source>
</evidence>
<evidence type="ECO:0000259" key="4">
    <source>
        <dbReference type="Pfam" id="PF00501"/>
    </source>
</evidence>
<dbReference type="Pfam" id="PF00501">
    <property type="entry name" value="AMP-binding"/>
    <property type="match status" value="1"/>
</dbReference>
<feature type="compositionally biased region" description="Basic and acidic residues" evidence="3">
    <location>
        <begin position="561"/>
        <end position="574"/>
    </location>
</feature>
<dbReference type="InterPro" id="IPR042099">
    <property type="entry name" value="ANL_N_sf"/>
</dbReference>
<feature type="domain" description="AMP-dependent synthetase/ligase" evidence="4">
    <location>
        <begin position="43"/>
        <end position="424"/>
    </location>
</feature>
<evidence type="ECO:0000313" key="6">
    <source>
        <dbReference type="EMBL" id="GAA4742242.1"/>
    </source>
</evidence>
<dbReference type="Proteomes" id="UP001499882">
    <property type="component" value="Unassembled WGS sequence"/>
</dbReference>
<reference evidence="7" key="1">
    <citation type="journal article" date="2019" name="Int. J. Syst. Evol. Microbiol.">
        <title>The Global Catalogue of Microorganisms (GCM) 10K type strain sequencing project: providing services to taxonomists for standard genome sequencing and annotation.</title>
        <authorList>
            <consortium name="The Broad Institute Genomics Platform"/>
            <consortium name="The Broad Institute Genome Sequencing Center for Infectious Disease"/>
            <person name="Wu L."/>
            <person name="Ma J."/>
        </authorList>
    </citation>
    <scope>NUCLEOTIDE SEQUENCE [LARGE SCALE GENOMIC DNA]</scope>
    <source>
        <strain evidence="7">JCM 18532</strain>
    </source>
</reference>
<dbReference type="EMBL" id="BAABKN010000015">
    <property type="protein sequence ID" value="GAA4742242.1"/>
    <property type="molecule type" value="Genomic_DNA"/>
</dbReference>
<feature type="domain" description="AMP-binding enzyme C-terminal" evidence="5">
    <location>
        <begin position="475"/>
        <end position="552"/>
    </location>
</feature>
<keyword evidence="7" id="KW-1185">Reference proteome</keyword>
<keyword evidence="2" id="KW-0436">Ligase</keyword>
<feature type="compositionally biased region" description="Polar residues" evidence="3">
    <location>
        <begin position="576"/>
        <end position="588"/>
    </location>
</feature>
<dbReference type="InterPro" id="IPR045851">
    <property type="entry name" value="AMP-bd_C_sf"/>
</dbReference>
<comment type="caution">
    <text evidence="6">The sequence shown here is derived from an EMBL/GenBank/DDBJ whole genome shotgun (WGS) entry which is preliminary data.</text>
</comment>
<dbReference type="Gene3D" id="3.40.50.12780">
    <property type="entry name" value="N-terminal domain of ligase-like"/>
    <property type="match status" value="1"/>
</dbReference>
<dbReference type="Pfam" id="PF13193">
    <property type="entry name" value="AMP-binding_C"/>
    <property type="match status" value="1"/>
</dbReference>
<name>A0ABP8YYM0_9ACTN</name>
<dbReference type="PANTHER" id="PTHR43201">
    <property type="entry name" value="ACYL-COA SYNTHETASE"/>
    <property type="match status" value="1"/>
</dbReference>
<dbReference type="PROSITE" id="PS00455">
    <property type="entry name" value="AMP_BINDING"/>
    <property type="match status" value="1"/>
</dbReference>
<dbReference type="InterPro" id="IPR000873">
    <property type="entry name" value="AMP-dep_synth/lig_dom"/>
</dbReference>
<gene>
    <name evidence="6" type="ORF">GCM10023350_28750</name>
</gene>
<sequence>MELRQHKGTRLGAGMRTFDPHDVQRFRGDGQWRDRTFLDDFLDHAGASPDKAAVVSYVQGRTLPETVTYGQLRAYVDRFAAVLVGLGVERGDVVSIQVANGWEGPALALATMRVGAVPNPIPIIYREHEVRHMMEDAGTKVYVSPQRFRGYDFEEMALRLHREVPSLTHVFFTDGDATVDAEHDFARHFIEPRRELAPKLPAILEALRPGADDLAMLVFTSGTTGKPKAALHTFNTAWSGYRNVIVDALDLTSDDVAFMASTLGHLTGFIHGMLVPLSMGQKVVYQDLWDVDGMLDMMETEGLTWTLSATTFALDMVDAQRHRNRPLASKLRAFACGGASIPPGVAVDMDRIFATSLVPLWGCSETGIASIHHLGSSVEVLDASDGYPVPWQETRVVDETLAPVEAGTIGNLQVRGPGVFAGYLGRADLTEGAFSPDGWYDTGDLGKVLPDGAIRIEGRSKDIIIRGGQNISAVEIESALYKHPAIQDVAVVSYPDDRLGERVCAVVVPREGGAALTLEDVVAFLDAAGMAKPFWPQRLLVLHDLPRTASGKVQKFVLRKGLAEEAGKPPHDRPQSPAQSEVQPQGQP</sequence>
<organism evidence="6 7">
    <name type="scientific">Nocardioides endophyticus</name>
    <dbReference type="NCBI Taxonomy" id="1353775"/>
    <lineage>
        <taxon>Bacteria</taxon>
        <taxon>Bacillati</taxon>
        <taxon>Actinomycetota</taxon>
        <taxon>Actinomycetes</taxon>
        <taxon>Propionibacteriales</taxon>
        <taxon>Nocardioidaceae</taxon>
        <taxon>Nocardioides</taxon>
    </lineage>
</organism>
<evidence type="ECO:0000313" key="7">
    <source>
        <dbReference type="Proteomes" id="UP001499882"/>
    </source>
</evidence>
<evidence type="ECO:0000259" key="5">
    <source>
        <dbReference type="Pfam" id="PF13193"/>
    </source>
</evidence>
<evidence type="ECO:0000256" key="2">
    <source>
        <dbReference type="ARBA" id="ARBA00022598"/>
    </source>
</evidence>
<dbReference type="PANTHER" id="PTHR43201:SF5">
    <property type="entry name" value="MEDIUM-CHAIN ACYL-COA LIGASE ACSF2, MITOCHONDRIAL"/>
    <property type="match status" value="1"/>
</dbReference>
<evidence type="ECO:0000256" key="3">
    <source>
        <dbReference type="SAM" id="MobiDB-lite"/>
    </source>
</evidence>
<dbReference type="RefSeq" id="WP_345527492.1">
    <property type="nucleotide sequence ID" value="NZ_BAABKN010000015.1"/>
</dbReference>
<dbReference type="SUPFAM" id="SSF56801">
    <property type="entry name" value="Acetyl-CoA synthetase-like"/>
    <property type="match status" value="1"/>
</dbReference>
<dbReference type="InterPro" id="IPR025110">
    <property type="entry name" value="AMP-bd_C"/>
</dbReference>
<dbReference type="InterPro" id="IPR020845">
    <property type="entry name" value="AMP-binding_CS"/>
</dbReference>
<feature type="region of interest" description="Disordered" evidence="3">
    <location>
        <begin position="561"/>
        <end position="588"/>
    </location>
</feature>
<comment type="similarity">
    <text evidence="1">Belongs to the ATP-dependent AMP-binding enzyme family.</text>
</comment>